<reference evidence="8 9" key="1">
    <citation type="submission" date="2022-08" db="EMBL/GenBank/DDBJ databases">
        <title>Reclassification of Massilia species as members of the genera Telluria, Duganella, Pseudoduganella, Mokoshia gen. nov. and Zemynaea gen. nov. using orthogonal and non-orthogonal genome-based approaches.</title>
        <authorList>
            <person name="Bowman J.P."/>
        </authorList>
    </citation>
    <scope>NUCLEOTIDE SEQUENCE [LARGE SCALE GENOMIC DNA]</scope>
    <source>
        <strain evidence="8 9">JCM 31605</strain>
    </source>
</reference>
<dbReference type="InterPro" id="IPR007816">
    <property type="entry name" value="ResB-like_domain"/>
</dbReference>
<evidence type="ECO:0000259" key="7">
    <source>
        <dbReference type="Pfam" id="PF05140"/>
    </source>
</evidence>
<evidence type="ECO:0000313" key="8">
    <source>
        <dbReference type="EMBL" id="MCS0809378.1"/>
    </source>
</evidence>
<dbReference type="Pfam" id="PF05140">
    <property type="entry name" value="ResB"/>
    <property type="match status" value="1"/>
</dbReference>
<keyword evidence="4 6" id="KW-1133">Transmembrane helix</keyword>
<feature type="transmembrane region" description="Helical" evidence="6">
    <location>
        <begin position="631"/>
        <end position="649"/>
    </location>
</feature>
<feature type="transmembrane region" description="Helical" evidence="6">
    <location>
        <begin position="172"/>
        <end position="190"/>
    </location>
</feature>
<accession>A0ABT2DE22</accession>
<keyword evidence="2 6" id="KW-0812">Transmembrane</keyword>
<sequence length="695" mass="76513">MSTTGIELKTRRRGLAETVELVSSMRFAISLLVIIAIAAIIGTVMKQNEPMPNYINQFGPFWYEIFGRLGLYALYSAWWFLAIMAVLIVSTGLCVLRNTPKMLHDMRSWRDNVREQSLRNFHHKLEWSAGQAPAALAQQAAARLQHAGYGVKVVEKDNGLLVAAKKGAGNKFGYIFAHTAIIIILLGGMLDSELPIRFQEWFFGKTPFNGSGVLISDVPAKHRLGLSNPTFRGNTLIAEGQSSQTAIIPQASGVLLQDLPFTIQLNKFIIDFYSTGMPKLFASEVVIRDNETGKTFPGTIKVNQPLIYKGVAIYQSSFEDGGSKLKLTGYPMAGPDAKPFQLNGEVGSSTDLKRGDVSYAVEWSGFRPFNVENMGSNDARAVSKGKSLEEQLAASLDKHSGSAGKNANNKDLKNVGPSVQYKLRDATGQAREFMNYMQPVTLDGAEVFLSGVRANPDDNFSFLRIPADDQHTVHEWMLLRAALADPALRAEAARRYAARAMSGATPAGLAAQLQESAQRSLGIFAGDGRQGGFVAVSRFLEKIPPAEQEKAATIFMKMLNGTMWELWQVAHEHNGLAPVEASEQHGRFLQLATNALSDSFFYGAPVYLQLDDFVEVKASVLQVTRSPGKKVVYLGCLLLVAGVFAMFYIRERRLWIWIRGDNGGSTALMAMSTQRKTLDFEREFDDLKTKLPQSA</sequence>
<keyword evidence="9" id="KW-1185">Reference proteome</keyword>
<comment type="caution">
    <text evidence="8">The sequence shown here is derived from an EMBL/GenBank/DDBJ whole genome shotgun (WGS) entry which is preliminary data.</text>
</comment>
<evidence type="ECO:0000256" key="5">
    <source>
        <dbReference type="ARBA" id="ARBA00023136"/>
    </source>
</evidence>
<dbReference type="InterPro" id="IPR023494">
    <property type="entry name" value="Cyt_c_bgen_Ccs1/CcsB/ResB"/>
</dbReference>
<name>A0ABT2DE22_9BURK</name>
<dbReference type="EMBL" id="JANUHB010000003">
    <property type="protein sequence ID" value="MCS0809378.1"/>
    <property type="molecule type" value="Genomic_DNA"/>
</dbReference>
<dbReference type="Proteomes" id="UP001206126">
    <property type="component" value="Unassembled WGS sequence"/>
</dbReference>
<feature type="transmembrane region" description="Helical" evidence="6">
    <location>
        <begin position="21"/>
        <end position="45"/>
    </location>
</feature>
<comment type="subcellular location">
    <subcellularLocation>
        <location evidence="1">Membrane</location>
        <topology evidence="1">Multi-pass membrane protein</topology>
    </subcellularLocation>
</comment>
<proteinExistence type="predicted"/>
<dbReference type="PANTHER" id="PTHR31566">
    <property type="entry name" value="CYTOCHROME C BIOGENESIS PROTEIN CCS1, CHLOROPLASTIC"/>
    <property type="match status" value="1"/>
</dbReference>
<evidence type="ECO:0000256" key="6">
    <source>
        <dbReference type="SAM" id="Phobius"/>
    </source>
</evidence>
<keyword evidence="3" id="KW-0201">Cytochrome c-type biogenesis</keyword>
<dbReference type="RefSeq" id="WP_258823180.1">
    <property type="nucleotide sequence ID" value="NZ_JANUHB010000003.1"/>
</dbReference>
<evidence type="ECO:0000256" key="3">
    <source>
        <dbReference type="ARBA" id="ARBA00022748"/>
    </source>
</evidence>
<feature type="domain" description="ResB-like" evidence="7">
    <location>
        <begin position="25"/>
        <end position="685"/>
    </location>
</feature>
<evidence type="ECO:0000313" key="9">
    <source>
        <dbReference type="Proteomes" id="UP001206126"/>
    </source>
</evidence>
<dbReference type="PANTHER" id="PTHR31566:SF0">
    <property type="entry name" value="CYTOCHROME C BIOGENESIS PROTEIN CCS1, CHLOROPLASTIC"/>
    <property type="match status" value="1"/>
</dbReference>
<feature type="transmembrane region" description="Helical" evidence="6">
    <location>
        <begin position="77"/>
        <end position="96"/>
    </location>
</feature>
<evidence type="ECO:0000256" key="4">
    <source>
        <dbReference type="ARBA" id="ARBA00022989"/>
    </source>
</evidence>
<keyword evidence="5 6" id="KW-0472">Membrane</keyword>
<evidence type="ECO:0000256" key="1">
    <source>
        <dbReference type="ARBA" id="ARBA00004141"/>
    </source>
</evidence>
<organism evidence="8 9">
    <name type="scientific">Massilia agilis</name>
    <dbReference type="NCBI Taxonomy" id="1811226"/>
    <lineage>
        <taxon>Bacteria</taxon>
        <taxon>Pseudomonadati</taxon>
        <taxon>Pseudomonadota</taxon>
        <taxon>Betaproteobacteria</taxon>
        <taxon>Burkholderiales</taxon>
        <taxon>Oxalobacteraceae</taxon>
        <taxon>Telluria group</taxon>
        <taxon>Massilia</taxon>
    </lineage>
</organism>
<evidence type="ECO:0000256" key="2">
    <source>
        <dbReference type="ARBA" id="ARBA00022692"/>
    </source>
</evidence>
<gene>
    <name evidence="8" type="ORF">NX774_15750</name>
</gene>
<protein>
    <submittedName>
        <fullName evidence="8">Cytochrome c biogenesis protein ResB</fullName>
    </submittedName>
</protein>